<evidence type="ECO:0000313" key="2">
    <source>
        <dbReference type="Proteomes" id="UP000053199"/>
    </source>
</evidence>
<dbReference type="Gene3D" id="3.30.70.120">
    <property type="match status" value="1"/>
</dbReference>
<dbReference type="RefSeq" id="WP_058268915.1">
    <property type="nucleotide sequence ID" value="NZ_FMAZ01000006.1"/>
</dbReference>
<keyword evidence="2" id="KW-1185">Reference proteome</keyword>
<dbReference type="EMBL" id="LNQM01000007">
    <property type="protein sequence ID" value="KSU73942.1"/>
    <property type="molecule type" value="Genomic_DNA"/>
</dbReference>
<reference evidence="1 2" key="1">
    <citation type="journal article" date="2014" name="Arch. Microbiol.">
        <title>Arthrobacter enclensis sp. nov., isolated from sediment sample.</title>
        <authorList>
            <person name="Dastager S.G."/>
            <person name="Liu Q."/>
            <person name="Tang S.K."/>
            <person name="Krishnamurthi S."/>
            <person name="Lee J.C."/>
            <person name="Li W.J."/>
        </authorList>
    </citation>
    <scope>NUCLEOTIDE SEQUENCE [LARGE SCALE GENOMIC DNA]</scope>
    <source>
        <strain evidence="1 2">NIO-1008</strain>
    </source>
</reference>
<name>A0A0V8IGN6_9MICC</name>
<sequence>MKIHALVAYSPATHTDLVLKAIGDAGAGRLGNYSHCSFVSPGTGRFTPQPGASPFIGQAGTAEEVAEDRIECVVEEGRLGAVVAALRAAHPYEEPAFMTWPVKGWR</sequence>
<dbReference type="PANTHER" id="PTHR41774">
    <property type="match status" value="1"/>
</dbReference>
<comment type="caution">
    <text evidence="1">The sequence shown here is derived from an EMBL/GenBank/DDBJ whole genome shotgun (WGS) entry which is preliminary data.</text>
</comment>
<dbReference type="STRING" id="993070.AS031_14770"/>
<protein>
    <recommendedName>
        <fullName evidence="3">NGG1p interacting factor NIF3</fullName>
    </recommendedName>
</protein>
<gene>
    <name evidence="1" type="ORF">AS031_14770</name>
</gene>
<dbReference type="Proteomes" id="UP000053199">
    <property type="component" value="Unassembled WGS sequence"/>
</dbReference>
<proteinExistence type="predicted"/>
<dbReference type="InterPro" id="IPR036069">
    <property type="entry name" value="DUF34/NIF3_sf"/>
</dbReference>
<dbReference type="AlphaFoldDB" id="A0A0V8IGN6"/>
<dbReference type="OrthoDB" id="9795763at2"/>
<evidence type="ECO:0000313" key="1">
    <source>
        <dbReference type="EMBL" id="KSU73942.1"/>
    </source>
</evidence>
<accession>A0A0V8IGN6</accession>
<dbReference type="PANTHER" id="PTHR41774:SF1">
    <property type="entry name" value="NGG1P INTERACTING FACTOR NIF3"/>
    <property type="match status" value="1"/>
</dbReference>
<evidence type="ECO:0008006" key="3">
    <source>
        <dbReference type="Google" id="ProtNLM"/>
    </source>
</evidence>
<dbReference type="InterPro" id="IPR015867">
    <property type="entry name" value="N-reg_PII/ATP_PRibTrfase_C"/>
</dbReference>
<organism evidence="1 2">
    <name type="scientific">Pseudarthrobacter enclensis</name>
    <dbReference type="NCBI Taxonomy" id="993070"/>
    <lineage>
        <taxon>Bacteria</taxon>
        <taxon>Bacillati</taxon>
        <taxon>Actinomycetota</taxon>
        <taxon>Actinomycetes</taxon>
        <taxon>Micrococcales</taxon>
        <taxon>Micrococcaceae</taxon>
        <taxon>Pseudarthrobacter</taxon>
    </lineage>
</organism>
<dbReference type="SUPFAM" id="SSF102705">
    <property type="entry name" value="NIF3 (NGG1p interacting factor 3)-like"/>
    <property type="match status" value="1"/>
</dbReference>